<evidence type="ECO:0000313" key="3">
    <source>
        <dbReference type="WBParaSite" id="SRAE_2000436900.1"/>
    </source>
</evidence>
<keyword evidence="2" id="KW-1185">Reference proteome</keyword>
<dbReference type="GeneID" id="36382093"/>
<dbReference type="CTD" id="36382093"/>
<dbReference type="EMBL" id="LN609529">
    <property type="protein sequence ID" value="CEF69722.1"/>
    <property type="molecule type" value="Genomic_DNA"/>
</dbReference>
<organism evidence="1">
    <name type="scientific">Strongyloides ratti</name>
    <name type="common">Parasitic roundworm</name>
    <dbReference type="NCBI Taxonomy" id="34506"/>
    <lineage>
        <taxon>Eukaryota</taxon>
        <taxon>Metazoa</taxon>
        <taxon>Ecdysozoa</taxon>
        <taxon>Nematoda</taxon>
        <taxon>Chromadorea</taxon>
        <taxon>Rhabditida</taxon>
        <taxon>Tylenchina</taxon>
        <taxon>Panagrolaimomorpha</taxon>
        <taxon>Strongyloidoidea</taxon>
        <taxon>Strongyloididae</taxon>
        <taxon>Strongyloides</taxon>
    </lineage>
</organism>
<reference evidence="3" key="2">
    <citation type="submission" date="2020-12" db="UniProtKB">
        <authorList>
            <consortium name="WormBaseParasite"/>
        </authorList>
    </citation>
    <scope>IDENTIFICATION</scope>
</reference>
<sequence>MISNETCINFTRCLTIIKNGQGINFGFNKYCGSNVGPEQSFQPQFIFLSIDYYTKIVHIQYELAHSLA</sequence>
<name>A0A090LIV6_STRRB</name>
<evidence type="ECO:0000313" key="1">
    <source>
        <dbReference type="EMBL" id="CEF69722.1"/>
    </source>
</evidence>
<evidence type="ECO:0000313" key="2">
    <source>
        <dbReference type="Proteomes" id="UP000035682"/>
    </source>
</evidence>
<dbReference type="WBParaSite" id="SRAE_2000436900.1">
    <property type="protein sequence ID" value="SRAE_2000436900.1"/>
    <property type="gene ID" value="WBGene00264600"/>
</dbReference>
<reference evidence="1 2" key="1">
    <citation type="submission" date="2014-09" db="EMBL/GenBank/DDBJ databases">
        <authorList>
            <person name="Martin A.A."/>
        </authorList>
    </citation>
    <scope>NUCLEOTIDE SEQUENCE</scope>
    <source>
        <strain evidence="2">ED321</strain>
        <strain evidence="1">ED321 Heterogonic</strain>
    </source>
</reference>
<proteinExistence type="predicted"/>
<protein>
    <submittedName>
        <fullName evidence="1 3">Astacin-like metalloendopeptidase</fullName>
    </submittedName>
</protein>
<dbReference type="RefSeq" id="XP_024508921.1">
    <property type="nucleotide sequence ID" value="XM_024643231.1"/>
</dbReference>
<dbReference type="Proteomes" id="UP000035682">
    <property type="component" value="Unplaced"/>
</dbReference>
<dbReference type="WormBase" id="SRAE_2000436900">
    <property type="protein sequence ID" value="SRP02230"/>
    <property type="gene ID" value="WBGene00264600"/>
</dbReference>
<gene>
    <name evidence="1 3 4" type="ORF">SRAE_2000436900</name>
</gene>
<evidence type="ECO:0000313" key="4">
    <source>
        <dbReference type="WormBase" id="SRAE_2000436900"/>
    </source>
</evidence>
<dbReference type="AlphaFoldDB" id="A0A090LIV6"/>
<accession>A0A090LIV6</accession>